<feature type="chain" id="PRO_5012571536" evidence="1">
    <location>
        <begin position="23"/>
        <end position="279"/>
    </location>
</feature>
<name>A0A1S7LEE2_MAGMO</name>
<gene>
    <name evidence="2" type="ORF">MAGMO_0116</name>
</gene>
<dbReference type="AlphaFoldDB" id="A0A1S7LEE2"/>
<sequence length="279" mass="30144">MRALFAGLLTLCVVGMALPVAAQSQHAHKGHGGHAAHGQPKQPTWSDAPLLMAHGRREVKLRAVNFKPNRYTVSRSNRPALELLKPVDGQLRFAPGKNNPGGYVRLIARKESGETVETATTLGYFSKPGPAPRAMLAESLSGLEVVPAKLPREHAHYRAGERWPFMVRLDGKPLSGKVVELTSELGEVQSAVSNAEGKVMLTMPQQFKKVGGRHGRAKTAFVVRVKHGVEGGRMLQSAFNYHFIAPHHEGKSTPAGVGFLLLGMALATPLLRKKRGGES</sequence>
<feature type="signal peptide" evidence="1">
    <location>
        <begin position="1"/>
        <end position="22"/>
    </location>
</feature>
<proteinExistence type="predicted"/>
<accession>A0A1S7LEE2</accession>
<evidence type="ECO:0000256" key="1">
    <source>
        <dbReference type="SAM" id="SignalP"/>
    </source>
</evidence>
<organism evidence="2">
    <name type="scientific">Magnetococcus massalia (strain MO-1)</name>
    <dbReference type="NCBI Taxonomy" id="451514"/>
    <lineage>
        <taxon>Bacteria</taxon>
        <taxon>Pseudomonadati</taxon>
        <taxon>Pseudomonadota</taxon>
        <taxon>Magnetococcia</taxon>
        <taxon>Magnetococcales</taxon>
        <taxon>Magnetococcaceae</taxon>
        <taxon>Magnetococcus</taxon>
    </lineage>
</organism>
<reference evidence="2" key="1">
    <citation type="submission" date="2015-04" db="EMBL/GenBank/DDBJ databases">
        <authorList>
            <person name="Syromyatnikov M.Y."/>
            <person name="Popov V.N."/>
        </authorList>
    </citation>
    <scope>NUCLEOTIDE SEQUENCE</scope>
    <source>
        <strain evidence="2">MO-1</strain>
    </source>
</reference>
<evidence type="ECO:0000313" key="2">
    <source>
        <dbReference type="EMBL" id="CRH04331.1"/>
    </source>
</evidence>
<keyword evidence="1" id="KW-0732">Signal</keyword>
<dbReference type="EMBL" id="LO017727">
    <property type="protein sequence ID" value="CRH04331.1"/>
    <property type="molecule type" value="Genomic_DNA"/>
</dbReference>
<protein>
    <submittedName>
        <fullName evidence="2">Uncharacterized protein</fullName>
    </submittedName>
</protein>